<dbReference type="Proteomes" id="UP000192660">
    <property type="component" value="Unassembled WGS sequence"/>
</dbReference>
<feature type="transmembrane region" description="Helical" evidence="1">
    <location>
        <begin position="12"/>
        <end position="33"/>
    </location>
</feature>
<sequence>MFRDINLWNPHSGLPMSIIIVTAFLLGMVHGITPDEHTWPITFSYAIGAYSTRGGLLAGLSFSLAFTVQRALASELAYLALAKWMENPRIDAVVYIIVGIAMFFAGKYIRSQGRVFHIHGLKSHHHENFEPMRSIPPQMAMLHGFLAGWGFGAFAIIIYTVLAPGMHSAWWGWVPGAFFGLGTMTIQASAGALFGHWMSRAHIPADMAKSVAQSTASATLLYGGIAFVLAGSLSLMFPALQNVAWITPIHVHNLHTLGIGFILVAFTVLVVGLGSLVRAMRKAQRLAAKRY</sequence>
<evidence type="ECO:0000313" key="2">
    <source>
        <dbReference type="EMBL" id="SMC02684.1"/>
    </source>
</evidence>
<keyword evidence="1" id="KW-1133">Transmembrane helix</keyword>
<feature type="transmembrane region" description="Helical" evidence="1">
    <location>
        <begin position="257"/>
        <end position="280"/>
    </location>
</feature>
<keyword evidence="1" id="KW-0472">Membrane</keyword>
<keyword evidence="3" id="KW-1185">Reference proteome</keyword>
<keyword evidence="1" id="KW-0812">Transmembrane</keyword>
<organism evidence="2 3">
    <name type="scientific">Sulfobacillus thermosulfidooxidans (strain DSM 9293 / VKM B-1269 / AT-1)</name>
    <dbReference type="NCBI Taxonomy" id="929705"/>
    <lineage>
        <taxon>Bacteria</taxon>
        <taxon>Bacillati</taxon>
        <taxon>Bacillota</taxon>
        <taxon>Clostridia</taxon>
        <taxon>Eubacteriales</taxon>
        <taxon>Clostridiales Family XVII. Incertae Sedis</taxon>
        <taxon>Sulfobacillus</taxon>
    </lineage>
</organism>
<feature type="transmembrane region" description="Helical" evidence="1">
    <location>
        <begin position="140"/>
        <end position="162"/>
    </location>
</feature>
<evidence type="ECO:0008006" key="4">
    <source>
        <dbReference type="Google" id="ProtNLM"/>
    </source>
</evidence>
<protein>
    <recommendedName>
        <fullName evidence="4">Urease accessory protein UreH-like transmembrane domain-containing protein</fullName>
    </recommendedName>
</protein>
<dbReference type="AlphaFoldDB" id="A0A1W1W8S8"/>
<evidence type="ECO:0000313" key="3">
    <source>
        <dbReference type="Proteomes" id="UP000192660"/>
    </source>
</evidence>
<proteinExistence type="predicted"/>
<gene>
    <name evidence="2" type="ORF">SAMN00768000_0712</name>
</gene>
<dbReference type="RefSeq" id="WP_084660860.1">
    <property type="nucleotide sequence ID" value="NZ_FWWY01000001.1"/>
</dbReference>
<feature type="transmembrane region" description="Helical" evidence="1">
    <location>
        <begin position="174"/>
        <end position="198"/>
    </location>
</feature>
<feature type="transmembrane region" description="Helical" evidence="1">
    <location>
        <begin position="219"/>
        <end position="237"/>
    </location>
</feature>
<accession>A0A1W1W8S8</accession>
<dbReference type="EMBL" id="FWWY01000001">
    <property type="protein sequence ID" value="SMC02684.1"/>
    <property type="molecule type" value="Genomic_DNA"/>
</dbReference>
<feature type="transmembrane region" description="Helical" evidence="1">
    <location>
        <begin position="92"/>
        <end position="109"/>
    </location>
</feature>
<name>A0A1W1W8S8_SULTA</name>
<dbReference type="OrthoDB" id="9814919at2"/>
<evidence type="ECO:0000256" key="1">
    <source>
        <dbReference type="SAM" id="Phobius"/>
    </source>
</evidence>
<reference evidence="3" key="1">
    <citation type="submission" date="2017-04" db="EMBL/GenBank/DDBJ databases">
        <authorList>
            <person name="Varghese N."/>
            <person name="Submissions S."/>
        </authorList>
    </citation>
    <scope>NUCLEOTIDE SEQUENCE [LARGE SCALE GENOMIC DNA]</scope>
    <source>
        <strain evidence="3">DSM 9293</strain>
    </source>
</reference>